<dbReference type="GO" id="GO:0016740">
    <property type="term" value="F:transferase activity"/>
    <property type="evidence" value="ECO:0007669"/>
    <property type="project" value="UniProtKB-KW"/>
</dbReference>
<dbReference type="Pfam" id="PF13409">
    <property type="entry name" value="GST_N_2"/>
    <property type="match status" value="1"/>
</dbReference>
<proteinExistence type="inferred from homology"/>
<reference evidence="5" key="1">
    <citation type="submission" date="2021-01" db="EMBL/GenBank/DDBJ databases">
        <authorList>
            <person name="Corre E."/>
            <person name="Pelletier E."/>
            <person name="Niang G."/>
            <person name="Scheremetjew M."/>
            <person name="Finn R."/>
            <person name="Kale V."/>
            <person name="Holt S."/>
            <person name="Cochrane G."/>
            <person name="Meng A."/>
            <person name="Brown T."/>
            <person name="Cohen L."/>
        </authorList>
    </citation>
    <scope>NUCLEOTIDE SEQUENCE</scope>
    <source>
        <strain evidence="5">RCC1871</strain>
    </source>
</reference>
<accession>A0A7S3FPQ2</accession>
<dbReference type="InterPro" id="IPR044627">
    <property type="entry name" value="DHAR1/2/3/4"/>
</dbReference>
<gene>
    <name evidence="5" type="ORF">CROS1456_LOCUS6900</name>
</gene>
<evidence type="ECO:0000259" key="4">
    <source>
        <dbReference type="Pfam" id="PF13409"/>
    </source>
</evidence>
<sequence>MEVYVKSRSGYPKVRGDCPFSHRVLLTITLKKIPHQVKLIDLKNKPAWFVDAFPKAEVPVVHFPEGRKEGPEWVSGSDTICDVLEKEYPEPSLRLAQGKEAEVGSKIFGSFVKFVTNADPGKEAELKDALLAEIKSLDAYLRQNEGDYLGGARVCSVDVALYPKVKHVCVAAEHYKGLQLRKTFSAMDAWMKAFEESVETEDTYYPDEFIVEGWGPKVGLPVKL</sequence>
<dbReference type="SUPFAM" id="SSF47616">
    <property type="entry name" value="GST C-terminal domain-like"/>
    <property type="match status" value="1"/>
</dbReference>
<dbReference type="InterPro" id="IPR004045">
    <property type="entry name" value="Glutathione_S-Trfase_N"/>
</dbReference>
<protein>
    <recommendedName>
        <fullName evidence="4">GST N-terminal domain-containing protein</fullName>
    </recommendedName>
</protein>
<evidence type="ECO:0000313" key="5">
    <source>
        <dbReference type="EMBL" id="CAE0193809.1"/>
    </source>
</evidence>
<dbReference type="EMBL" id="HBHZ01008961">
    <property type="protein sequence ID" value="CAE0193809.1"/>
    <property type="molecule type" value="Transcribed_RNA"/>
</dbReference>
<dbReference type="AlphaFoldDB" id="A0A7S3FPQ2"/>
<dbReference type="InterPro" id="IPR036249">
    <property type="entry name" value="Thioredoxin-like_sf"/>
</dbReference>
<keyword evidence="1" id="KW-0808">Transferase</keyword>
<dbReference type="Gene3D" id="1.20.1050.10">
    <property type="match status" value="1"/>
</dbReference>
<dbReference type="InterPro" id="IPR036282">
    <property type="entry name" value="Glutathione-S-Trfase_C_sf"/>
</dbReference>
<dbReference type="GO" id="GO:0045174">
    <property type="term" value="F:glutathione dehydrogenase (ascorbate) activity"/>
    <property type="evidence" value="ECO:0007669"/>
    <property type="project" value="UniProtKB-EC"/>
</dbReference>
<comment type="similarity">
    <text evidence="2">Belongs to the GST superfamily. DHAR family.</text>
</comment>
<dbReference type="PANTHER" id="PTHR44420">
    <property type="entry name" value="GLUTATHIONE S-TRANSFERASE DHAR2-RELATED"/>
    <property type="match status" value="1"/>
</dbReference>
<comment type="catalytic activity">
    <reaction evidence="3">
        <text>L-dehydroascorbate + 2 glutathione = glutathione disulfide + L-ascorbate</text>
        <dbReference type="Rhea" id="RHEA:24424"/>
        <dbReference type="ChEBI" id="CHEBI:38290"/>
        <dbReference type="ChEBI" id="CHEBI:57925"/>
        <dbReference type="ChEBI" id="CHEBI:58297"/>
        <dbReference type="ChEBI" id="CHEBI:58539"/>
        <dbReference type="EC" id="1.8.5.1"/>
    </reaction>
</comment>
<evidence type="ECO:0000256" key="1">
    <source>
        <dbReference type="ARBA" id="ARBA00022679"/>
    </source>
</evidence>
<feature type="domain" description="GST N-terminal" evidence="4">
    <location>
        <begin position="18"/>
        <end position="86"/>
    </location>
</feature>
<dbReference type="PANTHER" id="PTHR44420:SF2">
    <property type="entry name" value="GLUTATHIONE S-TRANSFERASE DHAR2-RELATED"/>
    <property type="match status" value="1"/>
</dbReference>
<dbReference type="GO" id="GO:0033355">
    <property type="term" value="P:ascorbate glutathione cycle"/>
    <property type="evidence" value="ECO:0007669"/>
    <property type="project" value="InterPro"/>
</dbReference>
<dbReference type="Gene3D" id="3.40.30.10">
    <property type="entry name" value="Glutaredoxin"/>
    <property type="match status" value="1"/>
</dbReference>
<organism evidence="5">
    <name type="scientific">Chloropicon roscoffensis</name>
    <dbReference type="NCBI Taxonomy" id="1461544"/>
    <lineage>
        <taxon>Eukaryota</taxon>
        <taxon>Viridiplantae</taxon>
        <taxon>Chlorophyta</taxon>
        <taxon>Chloropicophyceae</taxon>
        <taxon>Chloropicales</taxon>
        <taxon>Chloropicaceae</taxon>
        <taxon>Chloropicon</taxon>
    </lineage>
</organism>
<dbReference type="SUPFAM" id="SSF52833">
    <property type="entry name" value="Thioredoxin-like"/>
    <property type="match status" value="1"/>
</dbReference>
<evidence type="ECO:0000256" key="3">
    <source>
        <dbReference type="ARBA" id="ARBA00049544"/>
    </source>
</evidence>
<name>A0A7S3FPQ2_9CHLO</name>
<evidence type="ECO:0000256" key="2">
    <source>
        <dbReference type="ARBA" id="ARBA00024194"/>
    </source>
</evidence>